<name>A0A176WNU0_MARPO</name>
<feature type="compositionally biased region" description="Low complexity" evidence="1">
    <location>
        <begin position="27"/>
        <end position="45"/>
    </location>
</feature>
<dbReference type="Proteomes" id="UP000077202">
    <property type="component" value="Unassembled WGS sequence"/>
</dbReference>
<reference evidence="2" key="1">
    <citation type="submission" date="2016-03" db="EMBL/GenBank/DDBJ databases">
        <title>Mechanisms controlling the formation of the plant cell surface in tip-growing cells are functionally conserved among land plants.</title>
        <authorList>
            <person name="Honkanen S."/>
            <person name="Jones V.A."/>
            <person name="Morieri G."/>
            <person name="Champion C."/>
            <person name="Hetherington A.J."/>
            <person name="Kelly S."/>
            <person name="Saint-Marcoux D."/>
            <person name="Proust H."/>
            <person name="Prescott H."/>
            <person name="Dolan L."/>
        </authorList>
    </citation>
    <scope>NUCLEOTIDE SEQUENCE [LARGE SCALE GENOMIC DNA]</scope>
    <source>
        <tissue evidence="2">Whole gametophyte</tissue>
    </source>
</reference>
<proteinExistence type="predicted"/>
<gene>
    <name evidence="2" type="ORF">AXG93_1515s1060</name>
</gene>
<evidence type="ECO:0000256" key="1">
    <source>
        <dbReference type="SAM" id="MobiDB-lite"/>
    </source>
</evidence>
<dbReference type="EMBL" id="LVLJ01000394">
    <property type="protein sequence ID" value="OAE34524.1"/>
    <property type="molecule type" value="Genomic_DNA"/>
</dbReference>
<feature type="compositionally biased region" description="Basic residues" evidence="1">
    <location>
        <begin position="12"/>
        <end position="24"/>
    </location>
</feature>
<dbReference type="AlphaFoldDB" id="A0A176WNU0"/>
<protein>
    <submittedName>
        <fullName evidence="2">Uncharacterized protein</fullName>
    </submittedName>
</protein>
<keyword evidence="3" id="KW-1185">Reference proteome</keyword>
<organism evidence="2 3">
    <name type="scientific">Marchantia polymorpha subsp. ruderalis</name>
    <dbReference type="NCBI Taxonomy" id="1480154"/>
    <lineage>
        <taxon>Eukaryota</taxon>
        <taxon>Viridiplantae</taxon>
        <taxon>Streptophyta</taxon>
        <taxon>Embryophyta</taxon>
        <taxon>Marchantiophyta</taxon>
        <taxon>Marchantiopsida</taxon>
        <taxon>Marchantiidae</taxon>
        <taxon>Marchantiales</taxon>
        <taxon>Marchantiaceae</taxon>
        <taxon>Marchantia</taxon>
    </lineage>
</organism>
<accession>A0A176WNU0</accession>
<feature type="compositionally biased region" description="Basic and acidic residues" evidence="1">
    <location>
        <begin position="46"/>
        <end position="60"/>
    </location>
</feature>
<sequence length="270" mass="30526">MMETQVTQIKMSKMRARPKKKANRMRVVSNSSKSSVAKSKAATSTKYKEMLEEPTLRAEEGGPSGVQAEVPMEVAVEHLEERTETVSPSLPPLERMQPMENEEVPQPKTSEELVKELTLSEEILEEVVAQVDGTVVDDHEIPLPPPHEEEDSVVHLLKYLDRKRKKYVVTKEARGLFGSMSAARSDPTLQEREDHLRTKDLECEVLQLNLAKETDLCASTEQDCASLRINIENAQKSTLDLRDRLDSSKVVYIVDSRRVDEMIADLAKRD</sequence>
<evidence type="ECO:0000313" key="3">
    <source>
        <dbReference type="Proteomes" id="UP000077202"/>
    </source>
</evidence>
<comment type="caution">
    <text evidence="2">The sequence shown here is derived from an EMBL/GenBank/DDBJ whole genome shotgun (WGS) entry which is preliminary data.</text>
</comment>
<feature type="region of interest" description="Disordered" evidence="1">
    <location>
        <begin position="1"/>
        <end position="67"/>
    </location>
</feature>
<evidence type="ECO:0000313" key="2">
    <source>
        <dbReference type="EMBL" id="OAE34524.1"/>
    </source>
</evidence>
<feature type="compositionally biased region" description="Polar residues" evidence="1">
    <location>
        <begin position="1"/>
        <end position="10"/>
    </location>
</feature>